<dbReference type="AlphaFoldDB" id="A0A427SZK6"/>
<protein>
    <recommendedName>
        <fullName evidence="3">Sporadically distributed protein, TIGR04141 family</fullName>
    </recommendedName>
</protein>
<keyword evidence="2" id="KW-1185">Reference proteome</keyword>
<comment type="caution">
    <text evidence="1">The sequence shown here is derived from an EMBL/GenBank/DDBJ whole genome shotgun (WGS) entry which is preliminary data.</text>
</comment>
<evidence type="ECO:0008006" key="3">
    <source>
        <dbReference type="Google" id="ProtNLM"/>
    </source>
</evidence>
<dbReference type="Proteomes" id="UP000267081">
    <property type="component" value="Unassembled WGS sequence"/>
</dbReference>
<evidence type="ECO:0000313" key="1">
    <source>
        <dbReference type="EMBL" id="RSD10632.1"/>
    </source>
</evidence>
<dbReference type="Pfam" id="PF19614">
    <property type="entry name" value="DUF6119"/>
    <property type="match status" value="1"/>
</dbReference>
<sequence>MDAGVRGSRPSTSRNPPTWTLEERAVQITLNLLRSGIELSRALLREATRFREIDVHPPNVEGVNWRLFVRSKPAKPAAWTQSVASIVVDPSGLSRLRTQSSAGVLLVGLQDRVFAVTFGTGHHALEPVTVEPGFGLRVTANVVAHDRVTSANTKGFNRSARSQKTILPAASAFADLGVEPAEEWIRQLSGRVTDNAFASTVEGSDSLRLNIKEFSLRGLPVKLHQIMSHYENDAYRETFPFLDNFIRLGRDDPVVGGLDAAVAELVRSRDASVAFAAPDPFEQLAIHHYRIGYYQHVDLDELTTDSVYEVLEEFEQYDDVLQKVKVRALNEDSEDVDRRYSLYDYVQVEVDHADGGRYALTSGSWFRIDRDYLAEVDEYVEGMADLTADLDLADWDPAALKPKKKSDTAEGLYNERLARDRKWQLLDKENLVYSRYQRIEVCDVLTPDRQLLCVKNATKSSTLSHLFAQGSVSASSMHEAKYQNHLMGFMRRLDRSAQYGRREDWTFVYAIATAKLGPVGKSLFFFSKLNLVIHARQIEALGYRVALAKIQMV</sequence>
<dbReference type="EMBL" id="RSEC01000060">
    <property type="protein sequence ID" value="RSD10632.1"/>
    <property type="molecule type" value="Genomic_DNA"/>
</dbReference>
<dbReference type="NCBIfam" id="TIGR04141">
    <property type="entry name" value="TIGR04141 family sporadically distributed protein"/>
    <property type="match status" value="1"/>
</dbReference>
<name>A0A427SZK6_9PSEU</name>
<accession>A0A427SZK6</accession>
<dbReference type="InterPro" id="IPR026487">
    <property type="entry name" value="CHP04141"/>
</dbReference>
<reference evidence="1 2" key="1">
    <citation type="submission" date="2018-12" db="EMBL/GenBank/DDBJ databases">
        <title>Amycolatopsis eburnea sp. nov. actinomycete associate with arbuscular mycorrhiza fungal spore.</title>
        <authorList>
            <person name="Lumyong S."/>
            <person name="Chaiya L."/>
        </authorList>
    </citation>
    <scope>NUCLEOTIDE SEQUENCE [LARGE SCALE GENOMIC DNA]</scope>
    <source>
        <strain evidence="1 2">GLM-1</strain>
    </source>
</reference>
<proteinExistence type="predicted"/>
<gene>
    <name evidence="1" type="ORF">EIY87_38015</name>
</gene>
<evidence type="ECO:0000313" key="2">
    <source>
        <dbReference type="Proteomes" id="UP000267081"/>
    </source>
</evidence>
<organism evidence="1 2">
    <name type="scientific">Amycolatopsis eburnea</name>
    <dbReference type="NCBI Taxonomy" id="2267691"/>
    <lineage>
        <taxon>Bacteria</taxon>
        <taxon>Bacillati</taxon>
        <taxon>Actinomycetota</taxon>
        <taxon>Actinomycetes</taxon>
        <taxon>Pseudonocardiales</taxon>
        <taxon>Pseudonocardiaceae</taxon>
        <taxon>Amycolatopsis</taxon>
    </lineage>
</organism>